<name>A0A5R8M6B7_9GAMM</name>
<feature type="region of interest" description="Disordered" evidence="1">
    <location>
        <begin position="113"/>
        <end position="167"/>
    </location>
</feature>
<evidence type="ECO:0000313" key="3">
    <source>
        <dbReference type="Proteomes" id="UP000306973"/>
    </source>
</evidence>
<sequence length="196" mass="21879">MFLRFLFGHIAQTSADDIYTDTLGSHERQEYRQALPKVVRLATTGDADTQSMLGQMHEAGQGPLRVFVEAQRGTTWPRLVASEMPPLRAMPVDFTEKLVNELDATKAKKSLSTRASLRKIPRSPIPDRWPLGVSQSTTGHHPRSLRKSLPAVVPGHRVSSSTPVPPRPDHLCCSQTLGLNRFFAAHPRSLHYGRRE</sequence>
<comment type="caution">
    <text evidence="2">The sequence shown here is derived from an EMBL/GenBank/DDBJ whole genome shotgun (WGS) entry which is preliminary data.</text>
</comment>
<accession>A0A5R8M6B7</accession>
<evidence type="ECO:0000256" key="1">
    <source>
        <dbReference type="SAM" id="MobiDB-lite"/>
    </source>
</evidence>
<dbReference type="EMBL" id="VBUI01000048">
    <property type="protein sequence ID" value="TLF45118.1"/>
    <property type="molecule type" value="Genomic_DNA"/>
</dbReference>
<proteinExistence type="predicted"/>
<dbReference type="Proteomes" id="UP000306973">
    <property type="component" value="Unassembled WGS sequence"/>
</dbReference>
<dbReference type="RefSeq" id="WP_138182945.1">
    <property type="nucleotide sequence ID" value="NZ_VBUI01000048.1"/>
</dbReference>
<keyword evidence="3" id="KW-1185">Reference proteome</keyword>
<organism evidence="2 3">
    <name type="scientific">Halomonas urmiana</name>
    <dbReference type="NCBI Taxonomy" id="490901"/>
    <lineage>
        <taxon>Bacteria</taxon>
        <taxon>Pseudomonadati</taxon>
        <taxon>Pseudomonadota</taxon>
        <taxon>Gammaproteobacteria</taxon>
        <taxon>Oceanospirillales</taxon>
        <taxon>Halomonadaceae</taxon>
        <taxon>Halomonas</taxon>
    </lineage>
</organism>
<dbReference type="OrthoDB" id="2080452at2"/>
<reference evidence="2 3" key="1">
    <citation type="journal article" date="2007" name="Int. J. Syst. Evol. Microbiol.">
        <title>Halomonas saccharevitans sp. nov., Halomonas arcis sp. nov. and Halomonas subterranea sp. nov., halophilic bacteria isolated from hypersaline environments of China.</title>
        <authorList>
            <person name="Xu X.W."/>
            <person name="Wu Y.H."/>
            <person name="Zhou Z."/>
            <person name="Wang C.S."/>
            <person name="Zhou Y.G."/>
            <person name="Zhang H.B."/>
            <person name="Wang Y."/>
            <person name="Wu M."/>
        </authorList>
    </citation>
    <scope>NUCLEOTIDE SEQUENCE [LARGE SCALE GENOMIC DNA]</scope>
    <source>
        <strain evidence="2 3">TBZ3</strain>
    </source>
</reference>
<dbReference type="AlphaFoldDB" id="A0A5R8M6B7"/>
<gene>
    <name evidence="2" type="ORF">FEI13_18360</name>
</gene>
<protein>
    <submittedName>
        <fullName evidence="2">Uncharacterized protein</fullName>
    </submittedName>
</protein>
<evidence type="ECO:0000313" key="2">
    <source>
        <dbReference type="EMBL" id="TLF45118.1"/>
    </source>
</evidence>